<sequence>MDWNRIKTIFIVSFLILDLFLVFQFVQKKDDSNQLEYMAETNIEDQMKADKITADNFPKEPTKDTYIMAKNRAFSDEDINSLKNQKASLQEPNTLVSKLKEPFWNTKATTGDNYSEFLRSYVMDGQKYSAAGKAEGSKVYFFQKYKDKPLFYNQHGMIVAELNEKKEIISYTQTMLYEFKEMGDRNKELDIISARNALETLYTKNTKNELKQGTHVKGAKLGYATVVAPSSSNVQVLVPTWNLYTDKMDYFVNAVEGQIIQLGKDNKENEQWSEAK</sequence>
<evidence type="ECO:0000313" key="1">
    <source>
        <dbReference type="EMBL" id="MCM3736308.1"/>
    </source>
</evidence>
<reference evidence="1" key="1">
    <citation type="submission" date="2022-05" db="EMBL/GenBank/DDBJ databases">
        <title>Comparative Genomics of Spacecraft Associated Microbes.</title>
        <authorList>
            <person name="Tran M.T."/>
            <person name="Wright A."/>
            <person name="Seuylemezian A."/>
            <person name="Eisen J."/>
            <person name="Coil D."/>
        </authorList>
    </citation>
    <scope>NUCLEOTIDE SEQUENCE</scope>
    <source>
        <strain evidence="1">FAIRING 10M-2.2</strain>
    </source>
</reference>
<proteinExistence type="predicted"/>
<dbReference type="Proteomes" id="UP001202289">
    <property type="component" value="Unassembled WGS sequence"/>
</dbReference>
<accession>A0ACC6A6P5</accession>
<organism evidence="1 2">
    <name type="scientific">Bacillus cytotoxicus</name>
    <dbReference type="NCBI Taxonomy" id="580165"/>
    <lineage>
        <taxon>Bacteria</taxon>
        <taxon>Bacillati</taxon>
        <taxon>Bacillota</taxon>
        <taxon>Bacilli</taxon>
        <taxon>Bacillales</taxon>
        <taxon>Bacillaceae</taxon>
        <taxon>Bacillus</taxon>
        <taxon>Bacillus cereus group</taxon>
    </lineage>
</organism>
<keyword evidence="2" id="KW-1185">Reference proteome</keyword>
<evidence type="ECO:0000313" key="2">
    <source>
        <dbReference type="Proteomes" id="UP001202289"/>
    </source>
</evidence>
<protein>
    <submittedName>
        <fullName evidence="1">Two-component system regulatory protein YycI</fullName>
    </submittedName>
</protein>
<comment type="caution">
    <text evidence="1">The sequence shown here is derived from an EMBL/GenBank/DDBJ whole genome shotgun (WGS) entry which is preliminary data.</text>
</comment>
<gene>
    <name evidence="1" type="primary">yycI</name>
    <name evidence="1" type="ORF">M3215_10860</name>
</gene>
<dbReference type="EMBL" id="JAMBOP010000011">
    <property type="protein sequence ID" value="MCM3736308.1"/>
    <property type="molecule type" value="Genomic_DNA"/>
</dbReference>
<name>A0ACC6A6P5_9BACI</name>